<gene>
    <name evidence="2" type="ORF">SO802_010131</name>
</gene>
<accession>A0AAW2DEU2</accession>
<organism evidence="2 3">
    <name type="scientific">Lithocarpus litseifolius</name>
    <dbReference type="NCBI Taxonomy" id="425828"/>
    <lineage>
        <taxon>Eukaryota</taxon>
        <taxon>Viridiplantae</taxon>
        <taxon>Streptophyta</taxon>
        <taxon>Embryophyta</taxon>
        <taxon>Tracheophyta</taxon>
        <taxon>Spermatophyta</taxon>
        <taxon>Magnoliopsida</taxon>
        <taxon>eudicotyledons</taxon>
        <taxon>Gunneridae</taxon>
        <taxon>Pentapetalae</taxon>
        <taxon>rosids</taxon>
        <taxon>fabids</taxon>
        <taxon>Fagales</taxon>
        <taxon>Fagaceae</taxon>
        <taxon>Lithocarpus</taxon>
    </lineage>
</organism>
<sequence>MVICAPDGGGRSWNFLFRRNFHEWELRRFYSFYEHIFARLPSGEGEDILIWQLNRSGIFDMRSFYIALLKAPSVSFPWQSIWYVKVPRKVSFFLWTAAKGRILTIDNLVKKNLPLVNWCCLCRSDEETVDHLLLHCKFASALWSEVLIMFGV</sequence>
<dbReference type="Proteomes" id="UP001459277">
    <property type="component" value="Unassembled WGS sequence"/>
</dbReference>
<name>A0AAW2DEU2_9ROSI</name>
<keyword evidence="3" id="KW-1185">Reference proteome</keyword>
<dbReference type="Pfam" id="PF13966">
    <property type="entry name" value="zf-RVT"/>
    <property type="match status" value="1"/>
</dbReference>
<protein>
    <recommendedName>
        <fullName evidence="1">Reverse transcriptase zinc-binding domain-containing protein</fullName>
    </recommendedName>
</protein>
<dbReference type="AlphaFoldDB" id="A0AAW2DEU2"/>
<evidence type="ECO:0000313" key="3">
    <source>
        <dbReference type="Proteomes" id="UP001459277"/>
    </source>
</evidence>
<dbReference type="EMBL" id="JAZDWU010000003">
    <property type="protein sequence ID" value="KAL0008629.1"/>
    <property type="molecule type" value="Genomic_DNA"/>
</dbReference>
<evidence type="ECO:0000259" key="1">
    <source>
        <dbReference type="Pfam" id="PF13966"/>
    </source>
</evidence>
<comment type="caution">
    <text evidence="2">The sequence shown here is derived from an EMBL/GenBank/DDBJ whole genome shotgun (WGS) entry which is preliminary data.</text>
</comment>
<dbReference type="InterPro" id="IPR026960">
    <property type="entry name" value="RVT-Znf"/>
</dbReference>
<evidence type="ECO:0000313" key="2">
    <source>
        <dbReference type="EMBL" id="KAL0008629.1"/>
    </source>
</evidence>
<reference evidence="2 3" key="1">
    <citation type="submission" date="2024-01" db="EMBL/GenBank/DDBJ databases">
        <title>A telomere-to-telomere, gap-free genome of sweet tea (Lithocarpus litseifolius).</title>
        <authorList>
            <person name="Zhou J."/>
        </authorList>
    </citation>
    <scope>NUCLEOTIDE SEQUENCE [LARGE SCALE GENOMIC DNA]</scope>
    <source>
        <strain evidence="2">Zhou-2022a</strain>
        <tissue evidence="2">Leaf</tissue>
    </source>
</reference>
<feature type="domain" description="Reverse transcriptase zinc-binding" evidence="1">
    <location>
        <begin position="59"/>
        <end position="143"/>
    </location>
</feature>
<proteinExistence type="predicted"/>